<organism evidence="1 2">
    <name type="scientific">Mitsuokella multacida DSM 20544</name>
    <dbReference type="NCBI Taxonomy" id="500635"/>
    <lineage>
        <taxon>Bacteria</taxon>
        <taxon>Bacillati</taxon>
        <taxon>Bacillota</taxon>
        <taxon>Negativicutes</taxon>
        <taxon>Selenomonadales</taxon>
        <taxon>Selenomonadaceae</taxon>
        <taxon>Mitsuokella</taxon>
    </lineage>
</organism>
<accession>C9KM51</accession>
<comment type="caution">
    <text evidence="1">The sequence shown here is derived from an EMBL/GenBank/DDBJ whole genome shotgun (WGS) entry which is preliminary data.</text>
</comment>
<keyword evidence="2" id="KW-1185">Reference proteome</keyword>
<gene>
    <name evidence="1" type="ORF">MITSMUL_04287</name>
</gene>
<proteinExistence type="predicted"/>
<dbReference type="Proteomes" id="UP000003671">
    <property type="component" value="Unassembled WGS sequence"/>
</dbReference>
<dbReference type="STRING" id="500635.MITSMUL_04287"/>
<dbReference type="AlphaFoldDB" id="C9KM51"/>
<dbReference type="EMBL" id="ABWK02000012">
    <property type="protein sequence ID" value="EEX69216.1"/>
    <property type="molecule type" value="Genomic_DNA"/>
</dbReference>
<reference evidence="1" key="1">
    <citation type="submission" date="2009-09" db="EMBL/GenBank/DDBJ databases">
        <authorList>
            <person name="Weinstock G."/>
            <person name="Sodergren E."/>
            <person name="Clifton S."/>
            <person name="Fulton L."/>
            <person name="Fulton B."/>
            <person name="Courtney L."/>
            <person name="Fronick C."/>
            <person name="Harrison M."/>
            <person name="Strong C."/>
            <person name="Farmer C."/>
            <person name="Delahaunty K."/>
            <person name="Markovic C."/>
            <person name="Hall O."/>
            <person name="Minx P."/>
            <person name="Tomlinson C."/>
            <person name="Mitreva M."/>
            <person name="Nelson J."/>
            <person name="Hou S."/>
            <person name="Wollam A."/>
            <person name="Pepin K.H."/>
            <person name="Johnson M."/>
            <person name="Bhonagiri V."/>
            <person name="Nash W.E."/>
            <person name="Warren W."/>
            <person name="Chinwalla A."/>
            <person name="Mardis E.R."/>
            <person name="Wilson R.K."/>
        </authorList>
    </citation>
    <scope>NUCLEOTIDE SEQUENCE [LARGE SCALE GENOMIC DNA]</scope>
    <source>
        <strain evidence="1">DSM 20544</strain>
    </source>
</reference>
<sequence length="78" mass="8928">MKAHELFKSFSPQNASPLVENHYHLCLYYIENISQLQDTQQNFSISHVSAYERTPFNLICQKSSTSKVGDEGRSGKFT</sequence>
<name>C9KM51_9FIRM</name>
<evidence type="ECO:0000313" key="1">
    <source>
        <dbReference type="EMBL" id="EEX69216.1"/>
    </source>
</evidence>
<dbReference type="HOGENOM" id="CLU_2618109_0_0_9"/>
<evidence type="ECO:0000313" key="2">
    <source>
        <dbReference type="Proteomes" id="UP000003671"/>
    </source>
</evidence>
<protein>
    <submittedName>
        <fullName evidence="1">Uncharacterized protein</fullName>
    </submittedName>
</protein>